<feature type="domain" description="Uracil-DNA glycosylase-like" evidence="9">
    <location>
        <begin position="25"/>
        <end position="200"/>
    </location>
</feature>
<dbReference type="RefSeq" id="WP_093107935.1">
    <property type="nucleotide sequence ID" value="NZ_FNOS01000006.1"/>
</dbReference>
<dbReference type="InterPro" id="IPR005122">
    <property type="entry name" value="Uracil-DNA_glycosylase-like"/>
</dbReference>
<dbReference type="EMBL" id="FNOS01000006">
    <property type="protein sequence ID" value="SDY21484.1"/>
    <property type="molecule type" value="Genomic_DNA"/>
</dbReference>
<keyword evidence="11" id="KW-1185">Reference proteome</keyword>
<evidence type="ECO:0000256" key="5">
    <source>
        <dbReference type="ARBA" id="ARBA00023004"/>
    </source>
</evidence>
<evidence type="ECO:0000256" key="8">
    <source>
        <dbReference type="SAM" id="MobiDB-lite"/>
    </source>
</evidence>
<keyword evidence="5" id="KW-0408">Iron</keyword>
<dbReference type="SMART" id="SM00986">
    <property type="entry name" value="UDG"/>
    <property type="match status" value="1"/>
</dbReference>
<evidence type="ECO:0000256" key="1">
    <source>
        <dbReference type="ARBA" id="ARBA00022485"/>
    </source>
</evidence>
<dbReference type="Proteomes" id="UP000198647">
    <property type="component" value="Unassembled WGS sequence"/>
</dbReference>
<feature type="region of interest" description="Disordered" evidence="8">
    <location>
        <begin position="86"/>
        <end position="106"/>
    </location>
</feature>
<evidence type="ECO:0000256" key="2">
    <source>
        <dbReference type="ARBA" id="ARBA00022723"/>
    </source>
</evidence>
<keyword evidence="4" id="KW-0378">Hydrolase</keyword>
<keyword evidence="7" id="KW-0234">DNA repair</keyword>
<dbReference type="Gene3D" id="3.40.470.10">
    <property type="entry name" value="Uracil-DNA glycosylase-like domain"/>
    <property type="match status" value="1"/>
</dbReference>
<gene>
    <name evidence="10" type="ORF">SAMN04488081_2368</name>
</gene>
<dbReference type="CDD" id="cd10030">
    <property type="entry name" value="UDG-F4_TTUDGA_SPO1dp_like"/>
    <property type="match status" value="1"/>
</dbReference>
<dbReference type="PANTHER" id="PTHR33693">
    <property type="entry name" value="TYPE-5 URACIL-DNA GLYCOSYLASE"/>
    <property type="match status" value="1"/>
</dbReference>
<dbReference type="Pfam" id="PF03167">
    <property type="entry name" value="UDG"/>
    <property type="match status" value="1"/>
</dbReference>
<accession>A0A1H3I389</accession>
<protein>
    <submittedName>
        <fullName evidence="10">DNA polymerase</fullName>
    </submittedName>
</protein>
<keyword evidence="2" id="KW-0479">Metal-binding</keyword>
<evidence type="ECO:0000313" key="11">
    <source>
        <dbReference type="Proteomes" id="UP000198647"/>
    </source>
</evidence>
<evidence type="ECO:0000313" key="10">
    <source>
        <dbReference type="EMBL" id="SDY21484.1"/>
    </source>
</evidence>
<dbReference type="InterPro" id="IPR036895">
    <property type="entry name" value="Uracil-DNA_glycosylase-like_sf"/>
</dbReference>
<dbReference type="SMART" id="SM00987">
    <property type="entry name" value="UreE_C"/>
    <property type="match status" value="1"/>
</dbReference>
<organism evidence="10 11">
    <name type="scientific">Salimicrobium album</name>
    <dbReference type="NCBI Taxonomy" id="50717"/>
    <lineage>
        <taxon>Bacteria</taxon>
        <taxon>Bacillati</taxon>
        <taxon>Bacillota</taxon>
        <taxon>Bacilli</taxon>
        <taxon>Bacillales</taxon>
        <taxon>Bacillaceae</taxon>
        <taxon>Salimicrobium</taxon>
    </lineage>
</organism>
<evidence type="ECO:0000256" key="4">
    <source>
        <dbReference type="ARBA" id="ARBA00022801"/>
    </source>
</evidence>
<keyword evidence="3" id="KW-0227">DNA damage</keyword>
<evidence type="ECO:0000256" key="3">
    <source>
        <dbReference type="ARBA" id="ARBA00022763"/>
    </source>
</evidence>
<dbReference type="PANTHER" id="PTHR33693:SF1">
    <property type="entry name" value="TYPE-4 URACIL-DNA GLYCOSYLASE"/>
    <property type="match status" value="1"/>
</dbReference>
<dbReference type="InterPro" id="IPR051536">
    <property type="entry name" value="UDG_Type-4/5"/>
</dbReference>
<name>A0A1H3I389_9BACI</name>
<proteinExistence type="predicted"/>
<reference evidence="10 11" key="1">
    <citation type="submission" date="2016-10" db="EMBL/GenBank/DDBJ databases">
        <authorList>
            <person name="Varghese N."/>
            <person name="Submissions S."/>
        </authorList>
    </citation>
    <scope>NUCLEOTIDE SEQUENCE [LARGE SCALE GENOMIC DNA]</scope>
    <source>
        <strain evidence="10 11">DSM 20748</strain>
    </source>
</reference>
<evidence type="ECO:0000256" key="6">
    <source>
        <dbReference type="ARBA" id="ARBA00023014"/>
    </source>
</evidence>
<comment type="caution">
    <text evidence="10">The sequence shown here is derived from an EMBL/GenBank/DDBJ whole genome shotgun (WGS) entry which is preliminary data.</text>
</comment>
<feature type="compositionally biased region" description="Basic and acidic residues" evidence="8">
    <location>
        <begin position="86"/>
        <end position="97"/>
    </location>
</feature>
<sequence>MDLPEEVIERAKRNIEPFDTEGFVLGKGPVPAEIMMVGEAPGENEVYDGEPFTGRAGKELDKQLSYLGWTRDDVYITSAVRSRPYKWEKRSNSEEKRKANRKPNKKEVKAHAELLDVQIDTADPKVILLLGGVAYQRLVDEKGKISEVIGERLETPILKYDREQDTYVPSDEKYIVVPLYHPAAVFYNPGIRDSIYDSLDRLRSYL</sequence>
<evidence type="ECO:0000259" key="9">
    <source>
        <dbReference type="SMART" id="SM00986"/>
    </source>
</evidence>
<dbReference type="SUPFAM" id="SSF52141">
    <property type="entry name" value="Uracil-DNA glycosylase-like"/>
    <property type="match status" value="1"/>
</dbReference>
<evidence type="ECO:0000256" key="7">
    <source>
        <dbReference type="ARBA" id="ARBA00023204"/>
    </source>
</evidence>
<keyword evidence="6" id="KW-0411">Iron-sulfur</keyword>
<keyword evidence="1" id="KW-0004">4Fe-4S</keyword>